<dbReference type="SUPFAM" id="SSF46785">
    <property type="entry name" value="Winged helix' DNA-binding domain"/>
    <property type="match status" value="1"/>
</dbReference>
<feature type="region of interest" description="Disordered" evidence="5">
    <location>
        <begin position="1021"/>
        <end position="1051"/>
    </location>
</feature>
<feature type="compositionally biased region" description="Acidic residues" evidence="5">
    <location>
        <begin position="12"/>
        <end position="23"/>
    </location>
</feature>
<evidence type="ECO:0000256" key="1">
    <source>
        <dbReference type="ARBA" id="ARBA00022490"/>
    </source>
</evidence>
<feature type="compositionally biased region" description="Polar residues" evidence="5">
    <location>
        <begin position="933"/>
        <end position="944"/>
    </location>
</feature>
<dbReference type="SMART" id="SM00088">
    <property type="entry name" value="PINT"/>
    <property type="match status" value="1"/>
</dbReference>
<feature type="compositionally biased region" description="Polar residues" evidence="5">
    <location>
        <begin position="912"/>
        <end position="921"/>
    </location>
</feature>
<dbReference type="Proteomes" id="UP000238274">
    <property type="component" value="Unassembled WGS sequence"/>
</dbReference>
<feature type="region of interest" description="Disordered" evidence="5">
    <location>
        <begin position="1493"/>
        <end position="1542"/>
    </location>
</feature>
<gene>
    <name evidence="4" type="primary">NIP1</name>
    <name evidence="7" type="ORF">PSHT_11728</name>
</gene>
<evidence type="ECO:0000313" key="8">
    <source>
        <dbReference type="Proteomes" id="UP000238274"/>
    </source>
</evidence>
<feature type="compositionally biased region" description="Low complexity" evidence="5">
    <location>
        <begin position="1375"/>
        <end position="1385"/>
    </location>
</feature>
<name>A0A2S4V183_9BASI</name>
<dbReference type="GO" id="GO:0031369">
    <property type="term" value="F:translation initiation factor binding"/>
    <property type="evidence" value="ECO:0007669"/>
    <property type="project" value="InterPro"/>
</dbReference>
<reference evidence="8" key="3">
    <citation type="journal article" date="2018" name="Mol. Plant Microbe Interact.">
        <title>Genome sequence resources for the wheat stripe rust pathogen (Puccinia striiformis f. sp. tritici) and the barley stripe rust pathogen (Puccinia striiformis f. sp. hordei).</title>
        <authorList>
            <person name="Xia C."/>
            <person name="Wang M."/>
            <person name="Yin C."/>
            <person name="Cornejo O.E."/>
            <person name="Hulbert S.H."/>
            <person name="Chen X."/>
        </authorList>
    </citation>
    <scope>NUCLEOTIDE SEQUENCE [LARGE SCALE GENOMIC DNA]</scope>
    <source>
        <strain evidence="8">93TX-2</strain>
    </source>
</reference>
<feature type="region of interest" description="Disordered" evidence="5">
    <location>
        <begin position="813"/>
        <end position="868"/>
    </location>
</feature>
<dbReference type="VEuPathDB" id="FungiDB:PSTT_16320"/>
<reference evidence="7 8" key="1">
    <citation type="submission" date="2017-12" db="EMBL/GenBank/DDBJ databases">
        <title>Gene loss provides genomic basis for host adaptation in cereal stripe rust fungi.</title>
        <authorList>
            <person name="Xia C."/>
        </authorList>
    </citation>
    <scope>NUCLEOTIDE SEQUENCE [LARGE SCALE GENOMIC DNA]</scope>
    <source>
        <strain evidence="7 8">93TX-2</strain>
    </source>
</reference>
<dbReference type="InterPro" id="IPR008905">
    <property type="entry name" value="EIF3C_N_dom"/>
</dbReference>
<dbReference type="OrthoDB" id="29647at2759"/>
<comment type="caution">
    <text evidence="7">The sequence shown here is derived from an EMBL/GenBank/DDBJ whole genome shotgun (WGS) entry which is preliminary data.</text>
</comment>
<dbReference type="PANTHER" id="PTHR13937:SF0">
    <property type="entry name" value="EUKARYOTIC TRANSLATION INITIATION FACTOR 3 SUBUNIT C-RELATED"/>
    <property type="match status" value="1"/>
</dbReference>
<evidence type="ECO:0000256" key="5">
    <source>
        <dbReference type="SAM" id="MobiDB-lite"/>
    </source>
</evidence>
<protein>
    <recommendedName>
        <fullName evidence="4">Eukaryotic translation initiation factor 3 subunit C</fullName>
        <shortName evidence="4">eIF3c</shortName>
    </recommendedName>
    <alternativeName>
        <fullName evidence="4">Eukaryotic translation initiation factor 3 93 kDa subunit homolog</fullName>
        <shortName evidence="4">eIF3 p93</shortName>
    </alternativeName>
    <alternativeName>
        <fullName evidence="4">Translation initiation factor eIF3, p93 subunit homolog</fullName>
    </alternativeName>
</protein>
<dbReference type="Pfam" id="PF05470">
    <property type="entry name" value="eIF-3c_N"/>
    <property type="match status" value="1"/>
</dbReference>
<dbReference type="GO" id="GO:0003743">
    <property type="term" value="F:translation initiation factor activity"/>
    <property type="evidence" value="ECO:0007669"/>
    <property type="project" value="UniProtKB-UniRule"/>
</dbReference>
<evidence type="ECO:0000256" key="2">
    <source>
        <dbReference type="ARBA" id="ARBA00022540"/>
    </source>
</evidence>
<keyword evidence="3 4" id="KW-0648">Protein biosynthesis</keyword>
<dbReference type="GO" id="GO:0033290">
    <property type="term" value="C:eukaryotic 48S preinitiation complex"/>
    <property type="evidence" value="ECO:0007669"/>
    <property type="project" value="UniProtKB-UniRule"/>
</dbReference>
<feature type="region of interest" description="Disordered" evidence="5">
    <location>
        <begin position="882"/>
        <end position="944"/>
    </location>
</feature>
<dbReference type="FunFam" id="1.10.10.10:FF:000300">
    <property type="entry name" value="Eukaryotic translation initiation factor 3 subunit C"/>
    <property type="match status" value="1"/>
</dbReference>
<dbReference type="GO" id="GO:0003723">
    <property type="term" value="F:RNA binding"/>
    <property type="evidence" value="ECO:0007669"/>
    <property type="project" value="InterPro"/>
</dbReference>
<dbReference type="EMBL" id="PKSM01000200">
    <property type="protein sequence ID" value="POW03299.1"/>
    <property type="molecule type" value="Genomic_DNA"/>
</dbReference>
<keyword evidence="1 4" id="KW-0963">Cytoplasm</keyword>
<feature type="domain" description="PCI" evidence="6">
    <location>
        <begin position="612"/>
        <end position="787"/>
    </location>
</feature>
<reference evidence="8" key="2">
    <citation type="journal article" date="2018" name="BMC Genomics">
        <title>Genomic insights into host adaptation between the wheat stripe rust pathogen (Puccinia striiformis f. sp. tritici) and the barley stripe rust pathogen (Puccinia striiformis f. sp. hordei).</title>
        <authorList>
            <person name="Xia C."/>
            <person name="Wang M."/>
            <person name="Yin C."/>
            <person name="Cornejo O.E."/>
            <person name="Hulbert S.H."/>
            <person name="Chen X."/>
        </authorList>
    </citation>
    <scope>NUCLEOTIDE SEQUENCE [LARGE SCALE GENOMIC DNA]</scope>
    <source>
        <strain evidence="8">93TX-2</strain>
    </source>
</reference>
<dbReference type="HAMAP" id="MF_03002">
    <property type="entry name" value="eIF3c"/>
    <property type="match status" value="1"/>
</dbReference>
<comment type="function">
    <text evidence="4">Component of the eukaryotic translation initiation factor 3 (eIF-3) complex, which is involved in protein synthesis of a specialized repertoire of mRNAs and, together with other initiation factors, stimulates binding of mRNA and methionyl-tRNAi to the 40S ribosome. The eIF-3 complex specifically targets and initiates translation of a subset of mRNAs involved in cell proliferation.</text>
</comment>
<dbReference type="VEuPathDB" id="FungiDB:PSTT_17119"/>
<evidence type="ECO:0000313" key="7">
    <source>
        <dbReference type="EMBL" id="POW03299.1"/>
    </source>
</evidence>
<feature type="region of interest" description="Disordered" evidence="5">
    <location>
        <begin position="1"/>
        <end position="115"/>
    </location>
</feature>
<dbReference type="PANTHER" id="PTHR13937">
    <property type="entry name" value="EUKARYOTIC TRANSLATION INITATION FACTOR 3, SUBUNIT 8 EIF3S8 -RELATED"/>
    <property type="match status" value="1"/>
</dbReference>
<comment type="subunit">
    <text evidence="4">Component of the eukaryotic translation initiation factor 3 (eIF-3) complex.</text>
</comment>
<dbReference type="InterPro" id="IPR036390">
    <property type="entry name" value="WH_DNA-bd_sf"/>
</dbReference>
<dbReference type="GO" id="GO:0016282">
    <property type="term" value="C:eukaryotic 43S preinitiation complex"/>
    <property type="evidence" value="ECO:0007669"/>
    <property type="project" value="UniProtKB-UniRule"/>
</dbReference>
<dbReference type="InterPro" id="IPR036388">
    <property type="entry name" value="WH-like_DNA-bd_sf"/>
</dbReference>
<dbReference type="Gene3D" id="1.10.10.10">
    <property type="entry name" value="Winged helix-like DNA-binding domain superfamily/Winged helix DNA-binding domain"/>
    <property type="match status" value="1"/>
</dbReference>
<feature type="compositionally biased region" description="Low complexity" evidence="5">
    <location>
        <begin position="79"/>
        <end position="89"/>
    </location>
</feature>
<keyword evidence="8" id="KW-1185">Reference proteome</keyword>
<feature type="compositionally biased region" description="Gly residues" evidence="5">
    <location>
        <begin position="858"/>
        <end position="867"/>
    </location>
</feature>
<sequence length="1633" mass="179970">MSSFFRTVGSDSDSDSSSDEELLSDASGSEDGQADGPKKTAASSKNRFLKGGSDSDDSDSDDDDDDMDGSDSDDDPKKATATGATKANKFLVGADSDTDSDSEDESRKIVKSAKSKRQDEIDASVKIMENGAKINDWVVISAEFDKLVRLITRQANAADPLPVSYLKVILSLEESQIAVNENAAVKKKMNATNAKALNTMKQKLKKTIRENEAIIEKYKADPEAFEKEAAAADAPVAVSKKSKKSKNLDSEAEAEDDDDFTMVGKGGKSFSFSPDSIFKTLQSVLEARGKKNTDRTEQLMILDKLLSISTTTYQRIRVLLALISSQFDYNPAITTHLSTEAWKSARVRLDELLTLLSTETQYIVQEETVDYDDQEERAPDADPAQKLTNDEFTKSLQNIDPHTSEYIERLKDEKELYCTIVRAQSYFERVELTTAIAKAVTRRLEHVYCKPDAVIQPLEAAVPELPSKIFTPTSSPADTSSYKSSELIHALCAYLYKTDNSLLQTRAALCQIFNYGLHDEYYRARDLLLMLHLQETVHGADVGTQIMYNRTVVQLGLSAFRLGLIKESQSILQDIFASQRVKELLAQGVQAQRYSQLTPEQDKIERQRQLPYHMHINLELLECAYLVSSMLLEIPNLAQAGNDVELKKRQISRTFRRMFDYAERQVFTGPPENKRDHIMQASKALQTGDWQKCIELIHGIKIWSLMPRQDALKEMLTRKIQEEALRTYLFTYSSYYSTVSIEYLSTSFQLSETEVTSIVSRMIWNEELGGASLDQIDKVVVLSKQELTKLQQLTIGLIDKVNGMAETNERYLESKIGAGNDREGGNRAGTGGAERKDGEPARGPRRGGGAKNYRGGRGRGTFSGPIGGRAIAAGAKFRTDIQNSGSTRDHTLPHPASTPPHNSAQALEIQDHLNNPPTSWPVSDRSYKEATIGHQSRSLPSSSSKTVVQSLQLFRSNIPISQKSDLPSLQTSDSKFTLPITTRSNIPISIPTMNYNNYVDSNAGEAEESQRQGEPYQGIFFEETPVGGTPGNQAHPSDGAATSIPASDQPETVPVSLVMAAPLPESEIQATVADSTGLDDGSLITLDYCLYVGTYNHLSSSKSKSKNKNNSEKIVPPKNAMPSISRKHLDTYIARLLDAGQIQFHFYIPNSHAFPFKRNYLVTSEAEYQLFLEELVRKPNSKVFIRMSMDEPGAKAKHQEVIKHQDDSLAIAVGSAEEVVNLECLRARHDQNPDADTRGDPIAPWVVKLRVHLENRTNTRPSEAIFLQDPNQPGLALRVTHKRLWAWARVLQQRTAGHTTPANNHVDLDNPPRGMNWVWEPCPSISPIKSRTSGSTPVPFGLPSGSTNPGRVIFSPRVGAPATTPAAVPVPTPATPVVNRPAVTPSNQPDRAPASSHSGQRTALPSVIHPAHLTPATPLNSAIHPALVADDQEWIMNSLPSTIQGSAASSEIDFVTQETSQPMGRLASRASKSSIEYVDDHVWKSMVSLQAPGPARQVAQPPLPRPGPKGKGKHRAFNQLVRESPLPSPTRKRTPLPLPPLTDAGRRMAITEFLIHCNIDEYDSTSHSLIDGHCIKHWCFFRGQSADDLMRIGFPRGLATQIYNGVLELEVTMTSVTPTDSASAGPTAGPSRF</sequence>
<dbReference type="InterPro" id="IPR000717">
    <property type="entry name" value="PCI_dom"/>
</dbReference>
<organism evidence="7 8">
    <name type="scientific">Puccinia striiformis</name>
    <dbReference type="NCBI Taxonomy" id="27350"/>
    <lineage>
        <taxon>Eukaryota</taxon>
        <taxon>Fungi</taxon>
        <taxon>Dikarya</taxon>
        <taxon>Basidiomycota</taxon>
        <taxon>Pucciniomycotina</taxon>
        <taxon>Pucciniomycetes</taxon>
        <taxon>Pucciniales</taxon>
        <taxon>Pucciniaceae</taxon>
        <taxon>Puccinia</taxon>
    </lineage>
</organism>
<keyword evidence="2 4" id="KW-0396">Initiation factor</keyword>
<evidence type="ECO:0000259" key="6">
    <source>
        <dbReference type="PROSITE" id="PS50250"/>
    </source>
</evidence>
<dbReference type="VEuPathDB" id="FungiDB:PSHT_11728"/>
<comment type="subcellular location">
    <subcellularLocation>
        <location evidence="4">Cytoplasm</location>
    </subcellularLocation>
</comment>
<feature type="compositionally biased region" description="Acidic residues" evidence="5">
    <location>
        <begin position="54"/>
        <end position="74"/>
    </location>
</feature>
<dbReference type="PROSITE" id="PS50250">
    <property type="entry name" value="PCI"/>
    <property type="match status" value="1"/>
</dbReference>
<comment type="similarity">
    <text evidence="4">Belongs to the eIF-3 subunit C family.</text>
</comment>
<dbReference type="GO" id="GO:0005852">
    <property type="term" value="C:eukaryotic translation initiation factor 3 complex"/>
    <property type="evidence" value="ECO:0007669"/>
    <property type="project" value="UniProtKB-UniRule"/>
</dbReference>
<feature type="region of interest" description="Disordered" evidence="5">
    <location>
        <begin position="1099"/>
        <end position="1120"/>
    </location>
</feature>
<evidence type="ECO:0000256" key="4">
    <source>
        <dbReference type="HAMAP-Rule" id="MF_03002"/>
    </source>
</evidence>
<dbReference type="Pfam" id="PF01399">
    <property type="entry name" value="PCI"/>
    <property type="match status" value="1"/>
</dbReference>
<proteinExistence type="inferred from homology"/>
<dbReference type="GO" id="GO:0001732">
    <property type="term" value="P:formation of cytoplasmic translation initiation complex"/>
    <property type="evidence" value="ECO:0007669"/>
    <property type="project" value="UniProtKB-UniRule"/>
</dbReference>
<accession>A0A2S4V183</accession>
<feature type="region of interest" description="Disordered" evidence="5">
    <location>
        <begin position="1364"/>
        <end position="1401"/>
    </location>
</feature>
<evidence type="ECO:0000256" key="3">
    <source>
        <dbReference type="ARBA" id="ARBA00022917"/>
    </source>
</evidence>
<dbReference type="InterPro" id="IPR027516">
    <property type="entry name" value="EIF3C"/>
</dbReference>
<feature type="compositionally biased region" description="Basic and acidic residues" evidence="5">
    <location>
        <begin position="833"/>
        <end position="842"/>
    </location>
</feature>